<comment type="similarity">
    <text evidence="2">Belongs to the shroom family.</text>
</comment>
<protein>
    <submittedName>
        <fullName evidence="7">Protein Shroom3</fullName>
    </submittedName>
</protein>
<organism evidence="7 8">
    <name type="scientific">Oryzias melastigma</name>
    <name type="common">Marine medaka</name>
    <dbReference type="NCBI Taxonomy" id="30732"/>
    <lineage>
        <taxon>Eukaryota</taxon>
        <taxon>Metazoa</taxon>
        <taxon>Chordata</taxon>
        <taxon>Craniata</taxon>
        <taxon>Vertebrata</taxon>
        <taxon>Euteleostomi</taxon>
        <taxon>Actinopterygii</taxon>
        <taxon>Neopterygii</taxon>
        <taxon>Teleostei</taxon>
        <taxon>Neoteleostei</taxon>
        <taxon>Acanthomorphata</taxon>
        <taxon>Ovalentaria</taxon>
        <taxon>Atherinomorphae</taxon>
        <taxon>Beloniformes</taxon>
        <taxon>Adrianichthyidae</taxon>
        <taxon>Oryziinae</taxon>
        <taxon>Oryzias</taxon>
    </lineage>
</organism>
<evidence type="ECO:0000259" key="6">
    <source>
        <dbReference type="PROSITE" id="PS51307"/>
    </source>
</evidence>
<accession>A0A834BNI2</accession>
<comment type="caution">
    <text evidence="7">The sequence shown here is derived from an EMBL/GenBank/DDBJ whole genome shotgun (WGS) entry which is preliminary data.</text>
</comment>
<dbReference type="PANTHER" id="PTHR15012:SF33">
    <property type="entry name" value="PROTEIN SHROOM3"/>
    <property type="match status" value="1"/>
</dbReference>
<comment type="subcellular location">
    <subcellularLocation>
        <location evidence="1">Cytoplasm</location>
        <location evidence="1">Cytoskeleton</location>
    </subcellularLocation>
</comment>
<dbReference type="GO" id="GO:0016324">
    <property type="term" value="C:apical plasma membrane"/>
    <property type="evidence" value="ECO:0007669"/>
    <property type="project" value="TreeGrafter"/>
</dbReference>
<evidence type="ECO:0000256" key="1">
    <source>
        <dbReference type="ARBA" id="ARBA00004245"/>
    </source>
</evidence>
<evidence type="ECO:0000256" key="3">
    <source>
        <dbReference type="ARBA" id="ARBA00022490"/>
    </source>
</evidence>
<evidence type="ECO:0000256" key="5">
    <source>
        <dbReference type="SAM" id="MobiDB-lite"/>
    </source>
</evidence>
<dbReference type="Gene3D" id="6.10.250.3120">
    <property type="match status" value="1"/>
</dbReference>
<evidence type="ECO:0000313" key="8">
    <source>
        <dbReference type="Proteomes" id="UP000646548"/>
    </source>
</evidence>
<evidence type="ECO:0000256" key="4">
    <source>
        <dbReference type="ARBA" id="ARBA00023212"/>
    </source>
</evidence>
<dbReference type="GO" id="GO:0051015">
    <property type="term" value="F:actin filament binding"/>
    <property type="evidence" value="ECO:0007669"/>
    <property type="project" value="InterPro"/>
</dbReference>
<keyword evidence="3" id="KW-0963">Cytoplasm</keyword>
<name>A0A834BNI2_ORYME</name>
<dbReference type="InterPro" id="IPR027685">
    <property type="entry name" value="Shroom_fam"/>
</dbReference>
<dbReference type="Pfam" id="PF08687">
    <property type="entry name" value="ASD2"/>
    <property type="match status" value="1"/>
</dbReference>
<dbReference type="Proteomes" id="UP000646548">
    <property type="component" value="Unassembled WGS sequence"/>
</dbReference>
<dbReference type="EMBL" id="WKFB01000892">
    <property type="protein sequence ID" value="KAF6716992.1"/>
    <property type="molecule type" value="Genomic_DNA"/>
</dbReference>
<dbReference type="GO" id="GO:0005912">
    <property type="term" value="C:adherens junction"/>
    <property type="evidence" value="ECO:0007669"/>
    <property type="project" value="TreeGrafter"/>
</dbReference>
<gene>
    <name evidence="7" type="ORF">FQA47_012216</name>
</gene>
<evidence type="ECO:0000256" key="2">
    <source>
        <dbReference type="ARBA" id="ARBA00006469"/>
    </source>
</evidence>
<dbReference type="InterPro" id="IPR014799">
    <property type="entry name" value="ASD2_dom"/>
</dbReference>
<feature type="domain" description="ASD2" evidence="6">
    <location>
        <begin position="1"/>
        <end position="294"/>
    </location>
</feature>
<reference evidence="7" key="1">
    <citation type="journal article" name="BMC Genomics">
        <title>Long-read sequencing and de novo genome assembly of marine medaka (Oryzias melastigma).</title>
        <authorList>
            <person name="Liang P."/>
            <person name="Saqib H.S.A."/>
            <person name="Ni X."/>
            <person name="Shen Y."/>
        </authorList>
    </citation>
    <scope>NUCLEOTIDE SEQUENCE</scope>
    <source>
        <strain evidence="7">Bigg-433</strain>
    </source>
</reference>
<dbReference type="PROSITE" id="PS51307">
    <property type="entry name" value="ASD2"/>
    <property type="match status" value="1"/>
</dbReference>
<dbReference type="GO" id="GO:0007015">
    <property type="term" value="P:actin filament organization"/>
    <property type="evidence" value="ECO:0007669"/>
    <property type="project" value="TreeGrafter"/>
</dbReference>
<feature type="region of interest" description="Disordered" evidence="5">
    <location>
        <begin position="1"/>
        <end position="28"/>
    </location>
</feature>
<keyword evidence="4" id="KW-0206">Cytoskeleton</keyword>
<dbReference type="GO" id="GO:0043296">
    <property type="term" value="C:apical junction complex"/>
    <property type="evidence" value="ECO:0007669"/>
    <property type="project" value="TreeGrafter"/>
</dbReference>
<dbReference type="PANTHER" id="PTHR15012">
    <property type="entry name" value="APICAL PROTEIN/SHROOM-RELATED"/>
    <property type="match status" value="1"/>
</dbReference>
<dbReference type="AlphaFoldDB" id="A0A834BNI2"/>
<evidence type="ECO:0000313" key="7">
    <source>
        <dbReference type="EMBL" id="KAF6716992.1"/>
    </source>
</evidence>
<sequence>MFLHLFVPSTPPQSPPVSMLPSSKPPPPFIPVEEELSFRYEPVPRREETREELRAQALARQLVLQEPSLAPLLEPWRGKCTVELMEEIFPTEEPQRPSRPTSCVDDGIHERLCSQVELCEALGNSVVALQQEKESLCEEQRSHKALGASIEELVQQRLKTNEKDKYSMFIGDLERIVNLLLSLCSRLSRIDRSLLALERDELMMEDVVRERESLHHKRSLLLRQTEDARELKENLDRRQRVVHAILSGYLTEAQLQDYRRFVSTKPSLLIRLRHLDELIRLREQQLAHLNESLPADLPPAHAWSTDRFLPSPAPGSSLAPPPTFAGPAHSLRSTAVTSL</sequence>
<dbReference type="GO" id="GO:0030864">
    <property type="term" value="C:cortical actin cytoskeleton"/>
    <property type="evidence" value="ECO:0007669"/>
    <property type="project" value="TreeGrafter"/>
</dbReference>
<feature type="region of interest" description="Disordered" evidence="5">
    <location>
        <begin position="306"/>
        <end position="339"/>
    </location>
</feature>
<proteinExistence type="inferred from homology"/>